<reference evidence="2 3" key="1">
    <citation type="submission" date="2024-01" db="EMBL/GenBank/DDBJ databases">
        <title>The genomes of 5 underutilized Papilionoideae crops provide insights into root nodulation and disease resistanc.</title>
        <authorList>
            <person name="Jiang F."/>
        </authorList>
    </citation>
    <scope>NUCLEOTIDE SEQUENCE [LARGE SCALE GENOMIC DNA]</scope>
    <source>
        <strain evidence="2">LVBAO_FW01</strain>
        <tissue evidence="2">Leaves</tissue>
    </source>
</reference>
<accession>A0AAN9KS17</accession>
<evidence type="ECO:0000256" key="1">
    <source>
        <dbReference type="SAM" id="MobiDB-lite"/>
    </source>
</evidence>
<evidence type="ECO:0000313" key="2">
    <source>
        <dbReference type="EMBL" id="KAK7320949.1"/>
    </source>
</evidence>
<name>A0AAN9KS17_CANGL</name>
<feature type="compositionally biased region" description="Basic and acidic residues" evidence="1">
    <location>
        <begin position="1"/>
        <end position="11"/>
    </location>
</feature>
<keyword evidence="3" id="KW-1185">Reference proteome</keyword>
<dbReference type="AlphaFoldDB" id="A0AAN9KS17"/>
<feature type="region of interest" description="Disordered" evidence="1">
    <location>
        <begin position="1"/>
        <end position="27"/>
    </location>
</feature>
<evidence type="ECO:0000313" key="3">
    <source>
        <dbReference type="Proteomes" id="UP001367508"/>
    </source>
</evidence>
<dbReference type="Proteomes" id="UP001367508">
    <property type="component" value="Unassembled WGS sequence"/>
</dbReference>
<protein>
    <submittedName>
        <fullName evidence="2">Uncharacterized protein</fullName>
    </submittedName>
</protein>
<proteinExistence type="predicted"/>
<gene>
    <name evidence="2" type="ORF">VNO77_30935</name>
</gene>
<sequence>MWVVKESRVNDHASSGPRRQRGNAMHKSCSPSLKIRYVFMFPVPTLSDEETMVDTWGCIYGDNEVCIPYHMWFQPLFPSLTAEVLATMGRTLQLVKVASSIGLPEFPSPLSHPLQADQSLPSSASIGLFWYNGHIASLSSFWAARPLLLCNWIIPKLDPIKSCKKSNQSFYN</sequence>
<organism evidence="2 3">
    <name type="scientific">Canavalia gladiata</name>
    <name type="common">Sword bean</name>
    <name type="synonym">Dolichos gladiatus</name>
    <dbReference type="NCBI Taxonomy" id="3824"/>
    <lineage>
        <taxon>Eukaryota</taxon>
        <taxon>Viridiplantae</taxon>
        <taxon>Streptophyta</taxon>
        <taxon>Embryophyta</taxon>
        <taxon>Tracheophyta</taxon>
        <taxon>Spermatophyta</taxon>
        <taxon>Magnoliopsida</taxon>
        <taxon>eudicotyledons</taxon>
        <taxon>Gunneridae</taxon>
        <taxon>Pentapetalae</taxon>
        <taxon>rosids</taxon>
        <taxon>fabids</taxon>
        <taxon>Fabales</taxon>
        <taxon>Fabaceae</taxon>
        <taxon>Papilionoideae</taxon>
        <taxon>50 kb inversion clade</taxon>
        <taxon>NPAAA clade</taxon>
        <taxon>indigoferoid/millettioid clade</taxon>
        <taxon>Phaseoleae</taxon>
        <taxon>Canavalia</taxon>
    </lineage>
</organism>
<comment type="caution">
    <text evidence="2">The sequence shown here is derived from an EMBL/GenBank/DDBJ whole genome shotgun (WGS) entry which is preliminary data.</text>
</comment>
<dbReference type="EMBL" id="JAYMYQ010000007">
    <property type="protein sequence ID" value="KAK7320949.1"/>
    <property type="molecule type" value="Genomic_DNA"/>
</dbReference>